<organism evidence="2 3">
    <name type="scientific">Datura stramonium</name>
    <name type="common">Jimsonweed</name>
    <name type="synonym">Common thornapple</name>
    <dbReference type="NCBI Taxonomy" id="4076"/>
    <lineage>
        <taxon>Eukaryota</taxon>
        <taxon>Viridiplantae</taxon>
        <taxon>Streptophyta</taxon>
        <taxon>Embryophyta</taxon>
        <taxon>Tracheophyta</taxon>
        <taxon>Spermatophyta</taxon>
        <taxon>Magnoliopsida</taxon>
        <taxon>eudicotyledons</taxon>
        <taxon>Gunneridae</taxon>
        <taxon>Pentapetalae</taxon>
        <taxon>asterids</taxon>
        <taxon>lamiids</taxon>
        <taxon>Solanales</taxon>
        <taxon>Solanaceae</taxon>
        <taxon>Solanoideae</taxon>
        <taxon>Datureae</taxon>
        <taxon>Datura</taxon>
    </lineage>
</organism>
<dbReference type="Pfam" id="PF05695">
    <property type="entry name" value="Ycf2"/>
    <property type="match status" value="1"/>
</dbReference>
<evidence type="ECO:0000313" key="3">
    <source>
        <dbReference type="Proteomes" id="UP000823775"/>
    </source>
</evidence>
<dbReference type="InterPro" id="IPR056777">
    <property type="entry name" value="Ycf2_N"/>
</dbReference>
<sequence length="259" mass="29711">MDDPIRKDHDWELFDRLSLRKSRNIINLNSGTAIRNLSETLDFLSHVCIFKIPIEVEGVFKQQGAGSTIQSNDIEHDSHLFSRNKWLFLRKTVLTSYVVQFRQDLCVSWEESARIGFFEERNERELDLVRQCGWYIMANSSEKLCLPQWNLISEISSKIGSGSWDPFLSSDRRAVAQNVLLNLWSLSGPDEKNGITSYGLVENDSDLVHGLLEVEGALVGSSRTEKDCSQFDNDRVTLLLRPEPRNPLDMMQKGSWFIP</sequence>
<evidence type="ECO:0000313" key="2">
    <source>
        <dbReference type="EMBL" id="MCD9644655.1"/>
    </source>
</evidence>
<keyword evidence="3" id="KW-1185">Reference proteome</keyword>
<reference evidence="2 3" key="1">
    <citation type="journal article" date="2021" name="BMC Genomics">
        <title>Datura genome reveals duplications of psychoactive alkaloid biosynthetic genes and high mutation rate following tissue culture.</title>
        <authorList>
            <person name="Rajewski A."/>
            <person name="Carter-House D."/>
            <person name="Stajich J."/>
            <person name="Litt A."/>
        </authorList>
    </citation>
    <scope>NUCLEOTIDE SEQUENCE [LARGE SCALE GENOMIC DNA]</scope>
    <source>
        <strain evidence="2">AR-01</strain>
    </source>
</reference>
<comment type="caution">
    <text evidence="2">The sequence shown here is derived from an EMBL/GenBank/DDBJ whole genome shotgun (WGS) entry which is preliminary data.</text>
</comment>
<evidence type="ECO:0000259" key="1">
    <source>
        <dbReference type="Pfam" id="PF05695"/>
    </source>
</evidence>
<proteinExistence type="predicted"/>
<feature type="domain" description="Ycf2 N-terminal" evidence="1">
    <location>
        <begin position="1"/>
        <end position="119"/>
    </location>
</feature>
<protein>
    <recommendedName>
        <fullName evidence="1">Ycf2 N-terminal domain-containing protein</fullName>
    </recommendedName>
</protein>
<name>A0ABS8VFE0_DATST</name>
<dbReference type="Proteomes" id="UP000823775">
    <property type="component" value="Unassembled WGS sequence"/>
</dbReference>
<dbReference type="EMBL" id="JACEIK010004221">
    <property type="protein sequence ID" value="MCD9644655.1"/>
    <property type="molecule type" value="Genomic_DNA"/>
</dbReference>
<gene>
    <name evidence="2" type="ORF">HAX54_033056</name>
</gene>
<accession>A0ABS8VFE0</accession>